<dbReference type="GO" id="GO:0006747">
    <property type="term" value="P:FAD biosynthetic process"/>
    <property type="evidence" value="ECO:0007669"/>
    <property type="project" value="UniProtKB-UniRule"/>
</dbReference>
<name>E9S7S2_RUMAL</name>
<accession>E9S7S2</accession>
<dbReference type="InterPro" id="IPR015864">
    <property type="entry name" value="FAD_synthase"/>
</dbReference>
<dbReference type="GO" id="GO:0005524">
    <property type="term" value="F:ATP binding"/>
    <property type="evidence" value="ECO:0007669"/>
    <property type="project" value="UniProtKB-UniRule"/>
</dbReference>
<keyword evidence="17" id="KW-1185">Reference proteome</keyword>
<dbReference type="Pfam" id="PF06574">
    <property type="entry name" value="FAD_syn"/>
    <property type="match status" value="1"/>
</dbReference>
<keyword evidence="11" id="KW-0511">Multifunctional enzyme</keyword>
<evidence type="ECO:0000256" key="11">
    <source>
        <dbReference type="ARBA" id="ARBA00023268"/>
    </source>
</evidence>
<dbReference type="InterPro" id="IPR023465">
    <property type="entry name" value="Riboflavin_kinase_dom_sf"/>
</dbReference>
<dbReference type="Gene3D" id="3.40.50.620">
    <property type="entry name" value="HUPs"/>
    <property type="match status" value="1"/>
</dbReference>
<keyword evidence="9 14" id="KW-0274">FAD</keyword>
<reference evidence="16 17" key="1">
    <citation type="submission" date="2011-02" db="EMBL/GenBank/DDBJ databases">
        <authorList>
            <person name="Nelson K.E."/>
            <person name="Sutton G."/>
            <person name="Torralba M."/>
            <person name="Durkin S."/>
            <person name="Harkins D."/>
            <person name="Montgomery R."/>
            <person name="Ziemer C."/>
            <person name="Klaassens E."/>
            <person name="Ocuiv P."/>
            <person name="Morrison M."/>
        </authorList>
    </citation>
    <scope>NUCLEOTIDE SEQUENCE [LARGE SCALE GENOMIC DNA]</scope>
    <source>
        <strain evidence="16 17">8</strain>
    </source>
</reference>
<dbReference type="OrthoDB" id="9803667at2"/>
<evidence type="ECO:0000256" key="7">
    <source>
        <dbReference type="ARBA" id="ARBA00022741"/>
    </source>
</evidence>
<dbReference type="UniPathway" id="UPA00277">
    <property type="reaction ID" value="UER00407"/>
</dbReference>
<dbReference type="Proteomes" id="UP000004259">
    <property type="component" value="Unassembled WGS sequence"/>
</dbReference>
<keyword evidence="7 14" id="KW-0547">Nucleotide-binding</keyword>
<keyword evidence="3 14" id="KW-0285">Flavoprotein</keyword>
<evidence type="ECO:0000256" key="2">
    <source>
        <dbReference type="ARBA" id="ARBA00005201"/>
    </source>
</evidence>
<evidence type="ECO:0000259" key="15">
    <source>
        <dbReference type="SMART" id="SM00904"/>
    </source>
</evidence>
<dbReference type="InterPro" id="IPR015865">
    <property type="entry name" value="Riboflavin_kinase_bac/euk"/>
</dbReference>
<dbReference type="GO" id="GO:0009231">
    <property type="term" value="P:riboflavin biosynthetic process"/>
    <property type="evidence" value="ECO:0007669"/>
    <property type="project" value="InterPro"/>
</dbReference>
<keyword evidence="8 14" id="KW-0418">Kinase</keyword>
<evidence type="ECO:0000256" key="10">
    <source>
        <dbReference type="ARBA" id="ARBA00022840"/>
    </source>
</evidence>
<dbReference type="GO" id="GO:0008531">
    <property type="term" value="F:riboflavin kinase activity"/>
    <property type="evidence" value="ECO:0007669"/>
    <property type="project" value="UniProtKB-UniRule"/>
</dbReference>
<dbReference type="SMART" id="SM00904">
    <property type="entry name" value="Flavokinase"/>
    <property type="match status" value="1"/>
</dbReference>
<dbReference type="PANTHER" id="PTHR22749">
    <property type="entry name" value="RIBOFLAVIN KINASE/FMN ADENYLYLTRANSFERASE"/>
    <property type="match status" value="1"/>
</dbReference>
<dbReference type="Gene3D" id="2.40.30.30">
    <property type="entry name" value="Riboflavin kinase-like"/>
    <property type="match status" value="1"/>
</dbReference>
<sequence>MKEISGGIKPENGTVCALGLFDGVHRGHRLVINTAVSLAKELGAQSAVFTFKTNTVTSKGHDGRLEMILSDEEKRRHFGDLGVELLYSPSFEELKDMSAEAFVRDILVGVLGCRAVVCGDDFRFGKGAEGDCSSLELYGRIYGIEVIVCDKLSYKGEEVSSTMIRECIRTGKIEKANEMLGYIFSLKLEVEHGRELGRTWNFPTMNQTIPRGQIMPKFGVYATRVTVGGEEKFGVTNIGVKPTLKAHDAPLAETFILDFEGDLYGQKIEIMLDKFIRPEKGFDSIDELRAQIAKDTDKVRRFYGVDER</sequence>
<dbReference type="InterPro" id="IPR002606">
    <property type="entry name" value="Riboflavin_kinase_bac"/>
</dbReference>
<evidence type="ECO:0000256" key="5">
    <source>
        <dbReference type="ARBA" id="ARBA00022679"/>
    </source>
</evidence>
<evidence type="ECO:0000256" key="1">
    <source>
        <dbReference type="ARBA" id="ARBA00004726"/>
    </source>
</evidence>
<keyword evidence="6 14" id="KW-0548">Nucleotidyltransferase</keyword>
<dbReference type="SUPFAM" id="SSF82114">
    <property type="entry name" value="Riboflavin kinase-like"/>
    <property type="match status" value="1"/>
</dbReference>
<comment type="catalytic activity">
    <reaction evidence="12 14">
        <text>riboflavin + ATP = FMN + ADP + H(+)</text>
        <dbReference type="Rhea" id="RHEA:14357"/>
        <dbReference type="ChEBI" id="CHEBI:15378"/>
        <dbReference type="ChEBI" id="CHEBI:30616"/>
        <dbReference type="ChEBI" id="CHEBI:57986"/>
        <dbReference type="ChEBI" id="CHEBI:58210"/>
        <dbReference type="ChEBI" id="CHEBI:456216"/>
        <dbReference type="EC" id="2.7.1.26"/>
    </reaction>
</comment>
<organism evidence="16 17">
    <name type="scientific">Ruminococcus albus 8</name>
    <dbReference type="NCBI Taxonomy" id="246199"/>
    <lineage>
        <taxon>Bacteria</taxon>
        <taxon>Bacillati</taxon>
        <taxon>Bacillota</taxon>
        <taxon>Clostridia</taxon>
        <taxon>Eubacteriales</taxon>
        <taxon>Oscillospiraceae</taxon>
        <taxon>Ruminococcus</taxon>
    </lineage>
</organism>
<dbReference type="eggNOG" id="COG0196">
    <property type="taxonomic scope" value="Bacteria"/>
</dbReference>
<dbReference type="AlphaFoldDB" id="E9S7S2"/>
<keyword evidence="5 14" id="KW-0808">Transferase</keyword>
<gene>
    <name evidence="16" type="primary">ribF</name>
    <name evidence="16" type="ORF">CUS_7297</name>
</gene>
<dbReference type="GO" id="GO:0003919">
    <property type="term" value="F:FMN adenylyltransferase activity"/>
    <property type="evidence" value="ECO:0007669"/>
    <property type="project" value="UniProtKB-UniRule"/>
</dbReference>
<dbReference type="UniPathway" id="UPA00276">
    <property type="reaction ID" value="UER00406"/>
</dbReference>
<evidence type="ECO:0000256" key="3">
    <source>
        <dbReference type="ARBA" id="ARBA00022630"/>
    </source>
</evidence>
<evidence type="ECO:0000256" key="8">
    <source>
        <dbReference type="ARBA" id="ARBA00022777"/>
    </source>
</evidence>
<dbReference type="EC" id="2.7.7.2" evidence="14"/>
<dbReference type="EMBL" id="ADKM02000018">
    <property type="protein sequence ID" value="EGC04568.1"/>
    <property type="molecule type" value="Genomic_DNA"/>
</dbReference>
<protein>
    <recommendedName>
        <fullName evidence="14">Riboflavin biosynthesis protein</fullName>
    </recommendedName>
    <domain>
        <recommendedName>
            <fullName evidence="14">Riboflavin kinase</fullName>
            <ecNumber evidence="14">2.7.1.26</ecNumber>
        </recommendedName>
        <alternativeName>
            <fullName evidence="14">Flavokinase</fullName>
        </alternativeName>
    </domain>
    <domain>
        <recommendedName>
            <fullName evidence="14">FMN adenylyltransferase</fullName>
            <ecNumber evidence="14">2.7.7.2</ecNumber>
        </recommendedName>
        <alternativeName>
            <fullName evidence="14">FAD pyrophosphorylase</fullName>
        </alternativeName>
        <alternativeName>
            <fullName evidence="14">FAD synthase</fullName>
        </alternativeName>
    </domain>
</protein>
<dbReference type="STRING" id="246199.CUS_7297"/>
<dbReference type="RefSeq" id="WP_002847017.1">
    <property type="nucleotide sequence ID" value="NZ_ADKM02000018.1"/>
</dbReference>
<dbReference type="Pfam" id="PF01687">
    <property type="entry name" value="Flavokinase"/>
    <property type="match status" value="1"/>
</dbReference>
<dbReference type="GO" id="GO:0009398">
    <property type="term" value="P:FMN biosynthetic process"/>
    <property type="evidence" value="ECO:0007669"/>
    <property type="project" value="UniProtKB-UniRule"/>
</dbReference>
<evidence type="ECO:0000256" key="12">
    <source>
        <dbReference type="ARBA" id="ARBA00047880"/>
    </source>
</evidence>
<evidence type="ECO:0000256" key="14">
    <source>
        <dbReference type="PIRNR" id="PIRNR004491"/>
    </source>
</evidence>
<dbReference type="EC" id="2.7.1.26" evidence="14"/>
<feature type="domain" description="Riboflavin kinase" evidence="15">
    <location>
        <begin position="179"/>
        <end position="304"/>
    </location>
</feature>
<evidence type="ECO:0000256" key="13">
    <source>
        <dbReference type="ARBA" id="ARBA00049494"/>
    </source>
</evidence>
<dbReference type="InterPro" id="IPR014729">
    <property type="entry name" value="Rossmann-like_a/b/a_fold"/>
</dbReference>
<evidence type="ECO:0000313" key="16">
    <source>
        <dbReference type="EMBL" id="EGC04568.1"/>
    </source>
</evidence>
<evidence type="ECO:0000256" key="6">
    <source>
        <dbReference type="ARBA" id="ARBA00022695"/>
    </source>
</evidence>
<dbReference type="NCBIfam" id="TIGR00083">
    <property type="entry name" value="ribF"/>
    <property type="match status" value="1"/>
</dbReference>
<evidence type="ECO:0000256" key="9">
    <source>
        <dbReference type="ARBA" id="ARBA00022827"/>
    </source>
</evidence>
<evidence type="ECO:0000256" key="4">
    <source>
        <dbReference type="ARBA" id="ARBA00022643"/>
    </source>
</evidence>
<comment type="pathway">
    <text evidence="2 14">Cofactor biosynthesis; FMN biosynthesis; FMN from riboflavin (ATP route): step 1/1.</text>
</comment>
<dbReference type="SUPFAM" id="SSF52374">
    <property type="entry name" value="Nucleotidylyl transferase"/>
    <property type="match status" value="1"/>
</dbReference>
<dbReference type="InterPro" id="IPR023468">
    <property type="entry name" value="Riboflavin_kinase"/>
</dbReference>
<evidence type="ECO:0000313" key="17">
    <source>
        <dbReference type="Proteomes" id="UP000004259"/>
    </source>
</evidence>
<comment type="similarity">
    <text evidence="14">Belongs to the ribF family.</text>
</comment>
<dbReference type="PANTHER" id="PTHR22749:SF6">
    <property type="entry name" value="RIBOFLAVIN KINASE"/>
    <property type="match status" value="1"/>
</dbReference>
<comment type="pathway">
    <text evidence="1 14">Cofactor biosynthesis; FAD biosynthesis; FAD from FMN: step 1/1.</text>
</comment>
<comment type="catalytic activity">
    <reaction evidence="13 14">
        <text>FMN + ATP + H(+) = FAD + diphosphate</text>
        <dbReference type="Rhea" id="RHEA:17237"/>
        <dbReference type="ChEBI" id="CHEBI:15378"/>
        <dbReference type="ChEBI" id="CHEBI:30616"/>
        <dbReference type="ChEBI" id="CHEBI:33019"/>
        <dbReference type="ChEBI" id="CHEBI:57692"/>
        <dbReference type="ChEBI" id="CHEBI:58210"/>
        <dbReference type="EC" id="2.7.7.2"/>
    </reaction>
</comment>
<keyword evidence="4 14" id="KW-0288">FMN</keyword>
<proteinExistence type="inferred from homology"/>
<comment type="caution">
    <text evidence="16">The sequence shown here is derived from an EMBL/GenBank/DDBJ whole genome shotgun (WGS) entry which is preliminary data.</text>
</comment>
<keyword evidence="10 14" id="KW-0067">ATP-binding</keyword>
<dbReference type="CDD" id="cd02064">
    <property type="entry name" value="FAD_synthetase_N"/>
    <property type="match status" value="1"/>
</dbReference>
<dbReference type="PIRSF" id="PIRSF004491">
    <property type="entry name" value="FAD_Synth"/>
    <property type="match status" value="1"/>
</dbReference>